<keyword evidence="1" id="KW-0812">Transmembrane</keyword>
<organism evidence="2 3">
    <name type="scientific">Jaapia argillacea MUCL 33604</name>
    <dbReference type="NCBI Taxonomy" id="933084"/>
    <lineage>
        <taxon>Eukaryota</taxon>
        <taxon>Fungi</taxon>
        <taxon>Dikarya</taxon>
        <taxon>Basidiomycota</taxon>
        <taxon>Agaricomycotina</taxon>
        <taxon>Agaricomycetes</taxon>
        <taxon>Agaricomycetidae</taxon>
        <taxon>Jaapiales</taxon>
        <taxon>Jaapiaceae</taxon>
        <taxon>Jaapia</taxon>
    </lineage>
</organism>
<keyword evidence="1" id="KW-1133">Transmembrane helix</keyword>
<keyword evidence="3" id="KW-1185">Reference proteome</keyword>
<proteinExistence type="predicted"/>
<protein>
    <recommendedName>
        <fullName evidence="4">G-protein coupled receptors family 1 profile domain-containing protein</fullName>
    </recommendedName>
</protein>
<dbReference type="Proteomes" id="UP000027265">
    <property type="component" value="Unassembled WGS sequence"/>
</dbReference>
<dbReference type="InParanoid" id="A0A067PVG8"/>
<dbReference type="OrthoDB" id="3341077at2759"/>
<evidence type="ECO:0008006" key="4">
    <source>
        <dbReference type="Google" id="ProtNLM"/>
    </source>
</evidence>
<name>A0A067PVG8_9AGAM</name>
<reference evidence="3" key="1">
    <citation type="journal article" date="2014" name="Proc. Natl. Acad. Sci. U.S.A.">
        <title>Extensive sampling of basidiomycete genomes demonstrates inadequacy of the white-rot/brown-rot paradigm for wood decay fungi.</title>
        <authorList>
            <person name="Riley R."/>
            <person name="Salamov A.A."/>
            <person name="Brown D.W."/>
            <person name="Nagy L.G."/>
            <person name="Floudas D."/>
            <person name="Held B.W."/>
            <person name="Levasseur A."/>
            <person name="Lombard V."/>
            <person name="Morin E."/>
            <person name="Otillar R."/>
            <person name="Lindquist E.A."/>
            <person name="Sun H."/>
            <person name="LaButti K.M."/>
            <person name="Schmutz J."/>
            <person name="Jabbour D."/>
            <person name="Luo H."/>
            <person name="Baker S.E."/>
            <person name="Pisabarro A.G."/>
            <person name="Walton J.D."/>
            <person name="Blanchette R.A."/>
            <person name="Henrissat B."/>
            <person name="Martin F."/>
            <person name="Cullen D."/>
            <person name="Hibbett D.S."/>
            <person name="Grigoriev I.V."/>
        </authorList>
    </citation>
    <scope>NUCLEOTIDE SEQUENCE [LARGE SCALE GENOMIC DNA]</scope>
    <source>
        <strain evidence="3">MUCL 33604</strain>
    </source>
</reference>
<evidence type="ECO:0000313" key="2">
    <source>
        <dbReference type="EMBL" id="KDQ54326.1"/>
    </source>
</evidence>
<dbReference type="HOGENOM" id="CLU_044614_2_1_1"/>
<keyword evidence="1" id="KW-0472">Membrane</keyword>
<sequence>MLSIAVIFFILNTIRVVLHLVPYLLEPSIIAGTVCEGDVCLPCDGVDSPGRVRQLDIGNIISPVAAFILITLMGAADALLTYRAWIIWQRRLWIIILPGLLVAGMTGKFALHTSKIPSQYRSSWVPLRLLRSARIRHTNFDFSMASFIATAIANALVTTLIVSRLWWITRSLNADSGTSAGRKSRRVMSMVTESGAVLCFFQILLIILNQRLGGRNIFVTVIQAIQNHTAAIVPTLIIVRVGLGQSTEHATAQVEVTRQIEFTQEQR</sequence>
<evidence type="ECO:0000313" key="3">
    <source>
        <dbReference type="Proteomes" id="UP000027265"/>
    </source>
</evidence>
<gene>
    <name evidence="2" type="ORF">JAAARDRAFT_209439</name>
</gene>
<feature type="transmembrane region" description="Helical" evidence="1">
    <location>
        <begin position="144"/>
        <end position="167"/>
    </location>
</feature>
<feature type="transmembrane region" description="Helical" evidence="1">
    <location>
        <begin position="6"/>
        <end position="25"/>
    </location>
</feature>
<dbReference type="EMBL" id="KL197729">
    <property type="protein sequence ID" value="KDQ54326.1"/>
    <property type="molecule type" value="Genomic_DNA"/>
</dbReference>
<dbReference type="AlphaFoldDB" id="A0A067PVG8"/>
<accession>A0A067PVG8</accession>
<evidence type="ECO:0000256" key="1">
    <source>
        <dbReference type="SAM" id="Phobius"/>
    </source>
</evidence>
<feature type="transmembrane region" description="Helical" evidence="1">
    <location>
        <begin position="60"/>
        <end position="80"/>
    </location>
</feature>
<feature type="transmembrane region" description="Helical" evidence="1">
    <location>
        <begin position="92"/>
        <end position="111"/>
    </location>
</feature>
<feature type="transmembrane region" description="Helical" evidence="1">
    <location>
        <begin position="187"/>
        <end position="208"/>
    </location>
</feature>